<keyword evidence="6 7" id="KW-0472">Membrane</keyword>
<dbReference type="Pfam" id="PF00528">
    <property type="entry name" value="BPD_transp_1"/>
    <property type="match status" value="1"/>
</dbReference>
<evidence type="ECO:0000256" key="1">
    <source>
        <dbReference type="ARBA" id="ARBA00004651"/>
    </source>
</evidence>
<keyword evidence="3" id="KW-1003">Cell membrane</keyword>
<feature type="region of interest" description="Disordered" evidence="8">
    <location>
        <begin position="1"/>
        <end position="23"/>
    </location>
</feature>
<protein>
    <submittedName>
        <fullName evidence="10">Peptide/nickel transport system permease protein</fullName>
    </submittedName>
</protein>
<keyword evidence="4 7" id="KW-0812">Transmembrane</keyword>
<dbReference type="Gene3D" id="1.10.3720.10">
    <property type="entry name" value="MetI-like"/>
    <property type="match status" value="1"/>
</dbReference>
<dbReference type="InterPro" id="IPR035906">
    <property type="entry name" value="MetI-like_sf"/>
</dbReference>
<dbReference type="Proteomes" id="UP000791080">
    <property type="component" value="Unassembled WGS sequence"/>
</dbReference>
<evidence type="ECO:0000259" key="9">
    <source>
        <dbReference type="PROSITE" id="PS50928"/>
    </source>
</evidence>
<feature type="transmembrane region" description="Helical" evidence="7">
    <location>
        <begin position="32"/>
        <end position="55"/>
    </location>
</feature>
<accession>A0ABT1JE25</accession>
<dbReference type="PANTHER" id="PTHR43386">
    <property type="entry name" value="OLIGOPEPTIDE TRANSPORT SYSTEM PERMEASE PROTEIN APPC"/>
    <property type="match status" value="1"/>
</dbReference>
<evidence type="ECO:0000256" key="8">
    <source>
        <dbReference type="SAM" id="MobiDB-lite"/>
    </source>
</evidence>
<sequence>MTTDVHAGTPTSGAGAGRSQRRRALRRLRRNPAGMVGLVLVVLLVLAAALAPLLAPADPAAVDFDRLREQPSAAAWLGTDEFGRDQLSRVLFGLRSSLFVGVLAVLLAVVVAVPLGLAAGYYRRFVDPVVSRLTDTMLAFPFLVLAVGLAAILGPSLLNAAIAIGVSQVPNIIRVMRGETLRLANENYIDAAVAGGAHDGVILFRHILPNSVNALLIQVTVGIPAAILGEAVLSFLGLGVQPPTPSLGVMLSSAQPFFAQAPWLALFPGLVIVAATLAFNLLGDGLRDALDPKGHRR</sequence>
<dbReference type="SUPFAM" id="SSF161098">
    <property type="entry name" value="MetI-like"/>
    <property type="match status" value="1"/>
</dbReference>
<dbReference type="EMBL" id="AUBJ02000001">
    <property type="protein sequence ID" value="MCP2330663.1"/>
    <property type="molecule type" value="Genomic_DNA"/>
</dbReference>
<dbReference type="Pfam" id="PF12911">
    <property type="entry name" value="OppC_N"/>
    <property type="match status" value="1"/>
</dbReference>
<evidence type="ECO:0000256" key="2">
    <source>
        <dbReference type="ARBA" id="ARBA00022448"/>
    </source>
</evidence>
<feature type="transmembrane region" description="Helical" evidence="7">
    <location>
        <begin position="98"/>
        <end position="122"/>
    </location>
</feature>
<feature type="domain" description="ABC transmembrane type-1" evidence="9">
    <location>
        <begin position="94"/>
        <end position="283"/>
    </location>
</feature>
<reference evidence="10 11" key="2">
    <citation type="submission" date="2022-06" db="EMBL/GenBank/DDBJ databases">
        <title>Genomic Encyclopedia of Type Strains, Phase I: the one thousand microbial genomes (KMG-I) project.</title>
        <authorList>
            <person name="Kyrpides N."/>
        </authorList>
    </citation>
    <scope>NUCLEOTIDE SEQUENCE [LARGE SCALE GENOMIC DNA]</scope>
    <source>
        <strain evidence="10 11">DSM 43889</strain>
    </source>
</reference>
<dbReference type="InterPro" id="IPR050366">
    <property type="entry name" value="BP-dependent_transpt_permease"/>
</dbReference>
<evidence type="ECO:0000256" key="3">
    <source>
        <dbReference type="ARBA" id="ARBA00022475"/>
    </source>
</evidence>
<comment type="subcellular location">
    <subcellularLocation>
        <location evidence="1 7">Cell membrane</location>
        <topology evidence="1 7">Multi-pass membrane protein</topology>
    </subcellularLocation>
</comment>
<dbReference type="PROSITE" id="PS50928">
    <property type="entry name" value="ABC_TM1"/>
    <property type="match status" value="1"/>
</dbReference>
<dbReference type="CDD" id="cd06261">
    <property type="entry name" value="TM_PBP2"/>
    <property type="match status" value="1"/>
</dbReference>
<evidence type="ECO:0000256" key="4">
    <source>
        <dbReference type="ARBA" id="ARBA00022692"/>
    </source>
</evidence>
<evidence type="ECO:0000256" key="7">
    <source>
        <dbReference type="RuleBase" id="RU363032"/>
    </source>
</evidence>
<evidence type="ECO:0000256" key="6">
    <source>
        <dbReference type="ARBA" id="ARBA00023136"/>
    </source>
</evidence>
<gene>
    <name evidence="10" type="ORF">G443_000933</name>
</gene>
<name>A0ABT1JE25_ACTCY</name>
<comment type="similarity">
    <text evidence="7">Belongs to the binding-protein-dependent transport system permease family.</text>
</comment>
<dbReference type="PANTHER" id="PTHR43386:SF25">
    <property type="entry name" value="PEPTIDE ABC TRANSPORTER PERMEASE PROTEIN"/>
    <property type="match status" value="1"/>
</dbReference>
<feature type="transmembrane region" description="Helical" evidence="7">
    <location>
        <begin position="142"/>
        <end position="168"/>
    </location>
</feature>
<proteinExistence type="inferred from homology"/>
<keyword evidence="5 7" id="KW-1133">Transmembrane helix</keyword>
<dbReference type="RefSeq" id="WP_026420330.1">
    <property type="nucleotide sequence ID" value="NZ_AUBJ02000001.1"/>
</dbReference>
<keyword evidence="2 7" id="KW-0813">Transport</keyword>
<dbReference type="InterPro" id="IPR000515">
    <property type="entry name" value="MetI-like"/>
</dbReference>
<reference evidence="10 11" key="1">
    <citation type="submission" date="2013-07" db="EMBL/GenBank/DDBJ databases">
        <authorList>
            <consortium name="DOE Joint Genome Institute"/>
            <person name="Reeve W."/>
            <person name="Huntemann M."/>
            <person name="Han J."/>
            <person name="Chen A."/>
            <person name="Kyrpides N."/>
            <person name="Mavromatis K."/>
            <person name="Markowitz V."/>
            <person name="Palaniappan K."/>
            <person name="Ivanova N."/>
            <person name="Schaumberg A."/>
            <person name="Pati A."/>
            <person name="Liolios K."/>
            <person name="Nordberg H.P."/>
            <person name="Cantor M.N."/>
            <person name="Hua S.X."/>
            <person name="Woyke T."/>
        </authorList>
    </citation>
    <scope>NUCLEOTIDE SEQUENCE [LARGE SCALE GENOMIC DNA]</scope>
    <source>
        <strain evidence="10 11">DSM 43889</strain>
    </source>
</reference>
<feature type="transmembrane region" description="Helical" evidence="7">
    <location>
        <begin position="260"/>
        <end position="283"/>
    </location>
</feature>
<dbReference type="InterPro" id="IPR025966">
    <property type="entry name" value="OppC_N"/>
</dbReference>
<evidence type="ECO:0000313" key="10">
    <source>
        <dbReference type="EMBL" id="MCP2330663.1"/>
    </source>
</evidence>
<evidence type="ECO:0000256" key="5">
    <source>
        <dbReference type="ARBA" id="ARBA00022989"/>
    </source>
</evidence>
<evidence type="ECO:0000313" key="11">
    <source>
        <dbReference type="Proteomes" id="UP000791080"/>
    </source>
</evidence>
<keyword evidence="11" id="KW-1185">Reference proteome</keyword>
<organism evidence="10 11">
    <name type="scientific">Actinoalloteichus caeruleus DSM 43889</name>
    <dbReference type="NCBI Taxonomy" id="1120930"/>
    <lineage>
        <taxon>Bacteria</taxon>
        <taxon>Bacillati</taxon>
        <taxon>Actinomycetota</taxon>
        <taxon>Actinomycetes</taxon>
        <taxon>Pseudonocardiales</taxon>
        <taxon>Pseudonocardiaceae</taxon>
        <taxon>Actinoalloteichus</taxon>
        <taxon>Actinoalloteichus cyanogriseus</taxon>
    </lineage>
</organism>
<comment type="caution">
    <text evidence="10">The sequence shown here is derived from an EMBL/GenBank/DDBJ whole genome shotgun (WGS) entry which is preliminary data.</text>
</comment>